<evidence type="ECO:0000256" key="4">
    <source>
        <dbReference type="ARBA" id="ARBA00023315"/>
    </source>
</evidence>
<dbReference type="GO" id="GO:0008870">
    <property type="term" value="F:galactoside O-acetyltransferase activity"/>
    <property type="evidence" value="ECO:0007669"/>
    <property type="project" value="UniProtKB-EC"/>
</dbReference>
<dbReference type="RefSeq" id="WP_126355176.1">
    <property type="nucleotide sequence ID" value="NZ_LR134201.1"/>
</dbReference>
<evidence type="ECO:0000256" key="1">
    <source>
        <dbReference type="ARBA" id="ARBA00007274"/>
    </source>
</evidence>
<dbReference type="Proteomes" id="UP000274122">
    <property type="component" value="Chromosome"/>
</dbReference>
<dbReference type="EC" id="2.3.1.18" evidence="5"/>
<comment type="similarity">
    <text evidence="1">Belongs to the transferase hexapeptide repeat family.</text>
</comment>
<dbReference type="SUPFAM" id="SSF51161">
    <property type="entry name" value="Trimeric LpxA-like enzymes"/>
    <property type="match status" value="1"/>
</dbReference>
<evidence type="ECO:0000256" key="2">
    <source>
        <dbReference type="ARBA" id="ARBA00022679"/>
    </source>
</evidence>
<dbReference type="InterPro" id="IPR018357">
    <property type="entry name" value="Hexapep_transf_CS"/>
</dbReference>
<dbReference type="OrthoDB" id="9815592at2"/>
<evidence type="ECO:0000313" key="5">
    <source>
        <dbReference type="EMBL" id="VEB95806.1"/>
    </source>
</evidence>
<dbReference type="Pfam" id="PF14602">
    <property type="entry name" value="Hexapep_2"/>
    <property type="match status" value="1"/>
</dbReference>
<dbReference type="EMBL" id="LR134201">
    <property type="protein sequence ID" value="VEB95806.1"/>
    <property type="molecule type" value="Genomic_DNA"/>
</dbReference>
<dbReference type="InterPro" id="IPR051159">
    <property type="entry name" value="Hexapeptide_acetyltransf"/>
</dbReference>
<dbReference type="Gene3D" id="2.160.10.10">
    <property type="entry name" value="Hexapeptide repeat proteins"/>
    <property type="match status" value="1"/>
</dbReference>
<dbReference type="AlphaFoldDB" id="A0A447UYP0"/>
<gene>
    <name evidence="5" type="primary">lacA_1</name>
    <name evidence="5" type="ORF">NCTC11466_00942</name>
</gene>
<dbReference type="InterPro" id="IPR011004">
    <property type="entry name" value="Trimer_LpxA-like_sf"/>
</dbReference>
<dbReference type="KEGG" id="clap:NCTC11466_00942"/>
<keyword evidence="4 5" id="KW-0012">Acyltransferase</keyword>
<keyword evidence="2 5" id="KW-0808">Transferase</keyword>
<organism evidence="5 6">
    <name type="scientific">Cedecea lapagei</name>
    <dbReference type="NCBI Taxonomy" id="158823"/>
    <lineage>
        <taxon>Bacteria</taxon>
        <taxon>Pseudomonadati</taxon>
        <taxon>Pseudomonadota</taxon>
        <taxon>Gammaproteobacteria</taxon>
        <taxon>Enterobacterales</taxon>
        <taxon>Enterobacteriaceae</taxon>
        <taxon>Cedecea</taxon>
    </lineage>
</organism>
<protein>
    <submittedName>
        <fullName evidence="5">Galactoside O-acetyltransferase</fullName>
        <ecNumber evidence="5">2.3.1.18</ecNumber>
    </submittedName>
</protein>
<dbReference type="Pfam" id="PF00132">
    <property type="entry name" value="Hexapep"/>
    <property type="match status" value="1"/>
</dbReference>
<name>A0A447UYP0_9ENTR</name>
<dbReference type="PROSITE" id="PS00101">
    <property type="entry name" value="HEXAPEP_TRANSFERASES"/>
    <property type="match status" value="1"/>
</dbReference>
<evidence type="ECO:0000256" key="3">
    <source>
        <dbReference type="ARBA" id="ARBA00022737"/>
    </source>
</evidence>
<sequence>MLTYFLCNLAKSVKVPLARTLINSKNLSRKKRNRLLAKSGIAFQGESTVTVPFFYEFGQISIGHNVYINAGCVFLDNAAIKIGDNSLIGPNVTLSTVGHPCDPEKRNVELISAPITLGNNVWLGAGVVILPGVTIGENSIIAANSVVNADVPKNVMYAGAPAIFKRHL</sequence>
<proteinExistence type="inferred from homology"/>
<dbReference type="InterPro" id="IPR001451">
    <property type="entry name" value="Hexapep"/>
</dbReference>
<dbReference type="PANTHER" id="PTHR23416:SF23">
    <property type="entry name" value="ACETYLTRANSFERASE C18B11.09C-RELATED"/>
    <property type="match status" value="1"/>
</dbReference>
<keyword evidence="3" id="KW-0677">Repeat</keyword>
<dbReference type="PANTHER" id="PTHR23416">
    <property type="entry name" value="SIALIC ACID SYNTHASE-RELATED"/>
    <property type="match status" value="1"/>
</dbReference>
<evidence type="ECO:0000313" key="6">
    <source>
        <dbReference type="Proteomes" id="UP000274122"/>
    </source>
</evidence>
<keyword evidence="6" id="KW-1185">Reference proteome</keyword>
<reference evidence="5 6" key="1">
    <citation type="submission" date="2018-12" db="EMBL/GenBank/DDBJ databases">
        <authorList>
            <consortium name="Pathogen Informatics"/>
        </authorList>
    </citation>
    <scope>NUCLEOTIDE SEQUENCE [LARGE SCALE GENOMIC DNA]</scope>
    <source>
        <strain evidence="5 6">NCTC11466</strain>
    </source>
</reference>
<accession>A0A447UYP0</accession>